<proteinExistence type="predicted"/>
<feature type="region of interest" description="Disordered" evidence="1">
    <location>
        <begin position="1"/>
        <end position="261"/>
    </location>
</feature>
<name>A0ABR1MAB2_9PEZI</name>
<dbReference type="RefSeq" id="XP_066660043.1">
    <property type="nucleotide sequence ID" value="XM_066803528.1"/>
</dbReference>
<keyword evidence="3" id="KW-1185">Reference proteome</keyword>
<reference evidence="2 3" key="1">
    <citation type="submission" date="2024-04" db="EMBL/GenBank/DDBJ databases">
        <title>Phyllosticta paracitricarpa is synonymous to the EU quarantine fungus P. citricarpa based on phylogenomic analyses.</title>
        <authorList>
            <consortium name="Lawrence Berkeley National Laboratory"/>
            <person name="Van ingen-buijs V.A."/>
            <person name="Van westerhoven A.C."/>
            <person name="Haridas S."/>
            <person name="Skiadas P."/>
            <person name="Martin F."/>
            <person name="Groenewald J.Z."/>
            <person name="Crous P.W."/>
            <person name="Seidl M.F."/>
        </authorList>
    </citation>
    <scope>NUCLEOTIDE SEQUENCE [LARGE SCALE GENOMIC DNA]</scope>
    <source>
        <strain evidence="2 3">CPC 17464</strain>
    </source>
</reference>
<protein>
    <submittedName>
        <fullName evidence="2">Uncharacterized protein</fullName>
    </submittedName>
</protein>
<feature type="compositionally biased region" description="Basic and acidic residues" evidence="1">
    <location>
        <begin position="86"/>
        <end position="109"/>
    </location>
</feature>
<feature type="compositionally biased region" description="Basic and acidic residues" evidence="1">
    <location>
        <begin position="1"/>
        <end position="21"/>
    </location>
</feature>
<dbReference type="EMBL" id="JBBPEH010000001">
    <property type="protein sequence ID" value="KAK7544808.1"/>
    <property type="molecule type" value="Genomic_DNA"/>
</dbReference>
<dbReference type="Proteomes" id="UP001360953">
    <property type="component" value="Unassembled WGS sequence"/>
</dbReference>
<organism evidence="2 3">
    <name type="scientific">Phyllosticta citribraziliensis</name>
    <dbReference type="NCBI Taxonomy" id="989973"/>
    <lineage>
        <taxon>Eukaryota</taxon>
        <taxon>Fungi</taxon>
        <taxon>Dikarya</taxon>
        <taxon>Ascomycota</taxon>
        <taxon>Pezizomycotina</taxon>
        <taxon>Dothideomycetes</taxon>
        <taxon>Dothideomycetes incertae sedis</taxon>
        <taxon>Botryosphaeriales</taxon>
        <taxon>Phyllostictaceae</taxon>
        <taxon>Phyllosticta</taxon>
    </lineage>
</organism>
<evidence type="ECO:0000313" key="2">
    <source>
        <dbReference type="EMBL" id="KAK7544808.1"/>
    </source>
</evidence>
<evidence type="ECO:0000256" key="1">
    <source>
        <dbReference type="SAM" id="MobiDB-lite"/>
    </source>
</evidence>
<sequence length="261" mass="29003">MAHHAGNKEKKRGLEPDRYEPARYSPQDVKPVESAKEPEPRSANIEDLKANKRKRTIAQKPPGLLRTATIRPHVEAEQNESGSPNERYDNEQEKTKKISDLGLAKRDSLENGGDGLSSPQKACKSLPTWTAETPEHGSITALPTSLSETDNSEPDSGGEDSTREERPGLHRYSHPDQVYGPNFRHLLLTQPLPTRYASPLEGKPVANSQPQQLQPSCPDRNRPDSRPVQLVEVSYGAGGQRRYKSRSLESLPSEPESPKEH</sequence>
<feature type="compositionally biased region" description="Polar residues" evidence="1">
    <location>
        <begin position="206"/>
        <end position="215"/>
    </location>
</feature>
<dbReference type="GeneID" id="92036434"/>
<feature type="compositionally biased region" description="Basic and acidic residues" evidence="1">
    <location>
        <begin position="30"/>
        <end position="50"/>
    </location>
</feature>
<gene>
    <name evidence="2" type="ORF">J3D65DRAFT_673523</name>
</gene>
<evidence type="ECO:0000313" key="3">
    <source>
        <dbReference type="Proteomes" id="UP001360953"/>
    </source>
</evidence>
<comment type="caution">
    <text evidence="2">The sequence shown here is derived from an EMBL/GenBank/DDBJ whole genome shotgun (WGS) entry which is preliminary data.</text>
</comment>
<accession>A0ABR1MAB2</accession>